<dbReference type="InterPro" id="IPR050324">
    <property type="entry name" value="CDP-alcohol_PTase-I"/>
</dbReference>
<dbReference type="PROSITE" id="PS00379">
    <property type="entry name" value="CDP_ALCOHOL_P_TRANSF"/>
    <property type="match status" value="1"/>
</dbReference>
<protein>
    <recommendedName>
        <fullName evidence="5">CDP-diacylglycerol--serine O-phosphatidyltransferase</fullName>
        <ecNumber evidence="4">2.7.8.8</ecNumber>
    </recommendedName>
    <alternativeName>
        <fullName evidence="14">Phosphatidylserine synthase</fullName>
    </alternativeName>
</protein>
<keyword evidence="8 16" id="KW-0812">Transmembrane</keyword>
<comment type="catalytic activity">
    <reaction evidence="1">
        <text>a CDP-1,2-diacyl-sn-glycerol + L-serine = a 1,2-diacyl-sn-glycero-3-phospho-L-serine + CMP + H(+)</text>
        <dbReference type="Rhea" id="RHEA:16913"/>
        <dbReference type="ChEBI" id="CHEBI:15378"/>
        <dbReference type="ChEBI" id="CHEBI:33384"/>
        <dbReference type="ChEBI" id="CHEBI:57262"/>
        <dbReference type="ChEBI" id="CHEBI:58332"/>
        <dbReference type="ChEBI" id="CHEBI:60377"/>
        <dbReference type="EC" id="2.7.8.8"/>
    </reaction>
</comment>
<evidence type="ECO:0000313" key="18">
    <source>
        <dbReference type="Proteomes" id="UP000608420"/>
    </source>
</evidence>
<keyword evidence="12" id="KW-0594">Phospholipid biosynthesis</keyword>
<reference evidence="18" key="1">
    <citation type="journal article" date="2019" name="Int. J. Syst. Evol. Microbiol.">
        <title>The Global Catalogue of Microorganisms (GCM) 10K type strain sequencing project: providing services to taxonomists for standard genome sequencing and annotation.</title>
        <authorList>
            <consortium name="The Broad Institute Genomics Platform"/>
            <consortium name="The Broad Institute Genome Sequencing Center for Infectious Disease"/>
            <person name="Wu L."/>
            <person name="Ma J."/>
        </authorList>
    </citation>
    <scope>NUCLEOTIDE SEQUENCE [LARGE SCALE GENOMIC DNA]</scope>
    <source>
        <strain evidence="18">CGMCC 1.15420</strain>
    </source>
</reference>
<dbReference type="NCBIfam" id="TIGR00473">
    <property type="entry name" value="pssA"/>
    <property type="match status" value="1"/>
</dbReference>
<dbReference type="Proteomes" id="UP000608420">
    <property type="component" value="Unassembled WGS sequence"/>
</dbReference>
<feature type="transmembrane region" description="Helical" evidence="16">
    <location>
        <begin position="144"/>
        <end position="163"/>
    </location>
</feature>
<proteinExistence type="inferred from homology"/>
<feature type="transmembrane region" description="Helical" evidence="16">
    <location>
        <begin position="89"/>
        <end position="108"/>
    </location>
</feature>
<keyword evidence="18" id="KW-1185">Reference proteome</keyword>
<keyword evidence="6" id="KW-0444">Lipid biosynthesis</keyword>
<name>A0ABQ1W8A5_9BACL</name>
<evidence type="ECO:0000256" key="11">
    <source>
        <dbReference type="ARBA" id="ARBA00023136"/>
    </source>
</evidence>
<dbReference type="Gene3D" id="1.20.120.1760">
    <property type="match status" value="1"/>
</dbReference>
<sequence>MNWKFIPNGCTIVNLSAGVTSLILTIHEQYRIAFLCIVLAAFFDVFDGLLARLMNCTSDFGKQLDSLADIVSFGIAPVFLILLHRIGDFHWLSTVTAILFLACGASRLARFNISVSSPQFTGMPITCAGTILALLSLSNSIKPAVVIALIVVLSFLMVSRIPFPSLKNIAIRK</sequence>
<dbReference type="EC" id="2.7.8.8" evidence="4"/>
<dbReference type="RefSeq" id="WP_120461951.1">
    <property type="nucleotide sequence ID" value="NZ_BMIW01000052.1"/>
</dbReference>
<evidence type="ECO:0000256" key="13">
    <source>
        <dbReference type="ARBA" id="ARBA00023264"/>
    </source>
</evidence>
<feature type="transmembrane region" description="Helical" evidence="16">
    <location>
        <begin position="5"/>
        <end position="26"/>
    </location>
</feature>
<evidence type="ECO:0000256" key="5">
    <source>
        <dbReference type="ARBA" id="ARBA00017171"/>
    </source>
</evidence>
<feature type="transmembrane region" description="Helical" evidence="16">
    <location>
        <begin position="120"/>
        <end position="138"/>
    </location>
</feature>
<evidence type="ECO:0000256" key="1">
    <source>
        <dbReference type="ARBA" id="ARBA00000287"/>
    </source>
</evidence>
<dbReference type="EMBL" id="BMIW01000052">
    <property type="protein sequence ID" value="GGG18465.1"/>
    <property type="molecule type" value="Genomic_DNA"/>
</dbReference>
<dbReference type="InterPro" id="IPR048254">
    <property type="entry name" value="CDP_ALCOHOL_P_TRANSF_CS"/>
</dbReference>
<dbReference type="PANTHER" id="PTHR14269">
    <property type="entry name" value="CDP-DIACYLGLYCEROL--GLYCEROL-3-PHOSPHATE 3-PHOSPHATIDYLTRANSFERASE-RELATED"/>
    <property type="match status" value="1"/>
</dbReference>
<organism evidence="17 18">
    <name type="scientific">Paenibacillus aceti</name>
    <dbReference type="NCBI Taxonomy" id="1820010"/>
    <lineage>
        <taxon>Bacteria</taxon>
        <taxon>Bacillati</taxon>
        <taxon>Bacillota</taxon>
        <taxon>Bacilli</taxon>
        <taxon>Bacillales</taxon>
        <taxon>Paenibacillaceae</taxon>
        <taxon>Paenibacillus</taxon>
    </lineage>
</organism>
<dbReference type="Pfam" id="PF01066">
    <property type="entry name" value="CDP-OH_P_transf"/>
    <property type="match status" value="1"/>
</dbReference>
<evidence type="ECO:0000256" key="15">
    <source>
        <dbReference type="RuleBase" id="RU003750"/>
    </source>
</evidence>
<evidence type="ECO:0000256" key="7">
    <source>
        <dbReference type="ARBA" id="ARBA00022679"/>
    </source>
</evidence>
<dbReference type="PANTHER" id="PTHR14269:SF61">
    <property type="entry name" value="CDP-DIACYLGLYCEROL--SERINE O-PHOSPHATIDYLTRANSFERASE"/>
    <property type="match status" value="1"/>
</dbReference>
<evidence type="ECO:0000256" key="2">
    <source>
        <dbReference type="ARBA" id="ARBA00004127"/>
    </source>
</evidence>
<keyword evidence="7 15" id="KW-0808">Transferase</keyword>
<evidence type="ECO:0000256" key="12">
    <source>
        <dbReference type="ARBA" id="ARBA00023209"/>
    </source>
</evidence>
<evidence type="ECO:0000256" key="6">
    <source>
        <dbReference type="ARBA" id="ARBA00022516"/>
    </source>
</evidence>
<feature type="transmembrane region" description="Helical" evidence="16">
    <location>
        <begin position="66"/>
        <end position="83"/>
    </location>
</feature>
<evidence type="ECO:0000256" key="8">
    <source>
        <dbReference type="ARBA" id="ARBA00022692"/>
    </source>
</evidence>
<evidence type="ECO:0000313" key="17">
    <source>
        <dbReference type="EMBL" id="GGG18465.1"/>
    </source>
</evidence>
<keyword evidence="11 16" id="KW-0472">Membrane</keyword>
<evidence type="ECO:0000256" key="16">
    <source>
        <dbReference type="SAM" id="Phobius"/>
    </source>
</evidence>
<comment type="similarity">
    <text evidence="3 15">Belongs to the CDP-alcohol phosphatidyltransferase class-I family.</text>
</comment>
<dbReference type="InterPro" id="IPR000462">
    <property type="entry name" value="CDP-OH_P_trans"/>
</dbReference>
<gene>
    <name evidence="17" type="ORF">GCM10010913_45780</name>
</gene>
<dbReference type="InterPro" id="IPR004533">
    <property type="entry name" value="CDP-diaglyc--ser_O-PTrfase"/>
</dbReference>
<dbReference type="InterPro" id="IPR043130">
    <property type="entry name" value="CDP-OH_PTrfase_TM_dom"/>
</dbReference>
<keyword evidence="9 16" id="KW-1133">Transmembrane helix</keyword>
<evidence type="ECO:0000256" key="4">
    <source>
        <dbReference type="ARBA" id="ARBA00013174"/>
    </source>
</evidence>
<evidence type="ECO:0000256" key="3">
    <source>
        <dbReference type="ARBA" id="ARBA00010441"/>
    </source>
</evidence>
<keyword evidence="10" id="KW-0443">Lipid metabolism</keyword>
<comment type="caution">
    <text evidence="17">The sequence shown here is derived from an EMBL/GenBank/DDBJ whole genome shotgun (WGS) entry which is preliminary data.</text>
</comment>
<feature type="transmembrane region" description="Helical" evidence="16">
    <location>
        <begin position="32"/>
        <end position="54"/>
    </location>
</feature>
<comment type="subcellular location">
    <subcellularLocation>
        <location evidence="2">Endomembrane system</location>
        <topology evidence="2">Multi-pass membrane protein</topology>
    </subcellularLocation>
</comment>
<accession>A0ABQ1W8A5</accession>
<keyword evidence="13" id="KW-1208">Phospholipid metabolism</keyword>
<evidence type="ECO:0000256" key="10">
    <source>
        <dbReference type="ARBA" id="ARBA00023098"/>
    </source>
</evidence>
<evidence type="ECO:0000256" key="9">
    <source>
        <dbReference type="ARBA" id="ARBA00022989"/>
    </source>
</evidence>
<evidence type="ECO:0000256" key="14">
    <source>
        <dbReference type="ARBA" id="ARBA00032361"/>
    </source>
</evidence>